<keyword evidence="6" id="KW-0813">Transport</keyword>
<dbReference type="GO" id="GO:0032456">
    <property type="term" value="P:endocytic recycling"/>
    <property type="evidence" value="ECO:0000318"/>
    <property type="project" value="GO_Central"/>
</dbReference>
<dbReference type="HOGENOM" id="CLU_850725_0_0_1"/>
<dbReference type="Pfam" id="PF00787">
    <property type="entry name" value="PX"/>
    <property type="match status" value="1"/>
</dbReference>
<evidence type="ECO:0000256" key="11">
    <source>
        <dbReference type="ARBA" id="ARBA00023136"/>
    </source>
</evidence>
<evidence type="ECO:0000256" key="4">
    <source>
        <dbReference type="ARBA" id="ARBA00010883"/>
    </source>
</evidence>
<dbReference type="GO" id="GO:0015031">
    <property type="term" value="P:protein transport"/>
    <property type="evidence" value="ECO:0007669"/>
    <property type="project" value="UniProtKB-KW"/>
</dbReference>
<comment type="similarity">
    <text evidence="4">Belongs to the sorting nexin family.</text>
</comment>
<evidence type="ECO:0000256" key="9">
    <source>
        <dbReference type="ARBA" id="ARBA00023034"/>
    </source>
</evidence>
<evidence type="ECO:0000256" key="7">
    <source>
        <dbReference type="ARBA" id="ARBA00022490"/>
    </source>
</evidence>
<keyword evidence="9" id="KW-0333">Golgi apparatus</keyword>
<dbReference type="CDD" id="cd06898">
    <property type="entry name" value="PX_SNX10"/>
    <property type="match status" value="1"/>
</dbReference>
<dbReference type="SMART" id="SM00312">
    <property type="entry name" value="PX"/>
    <property type="match status" value="1"/>
</dbReference>
<keyword evidence="11" id="KW-0472">Membrane</keyword>
<dbReference type="Proteomes" id="UP000001593">
    <property type="component" value="Unassembled WGS sequence"/>
</dbReference>
<dbReference type="GO" id="GO:0032266">
    <property type="term" value="F:phosphatidylinositol-3-phosphate binding"/>
    <property type="evidence" value="ECO:0000318"/>
    <property type="project" value="GO_Central"/>
</dbReference>
<keyword evidence="8" id="KW-0653">Protein transport</keyword>
<dbReference type="InterPro" id="IPR036871">
    <property type="entry name" value="PX_dom_sf"/>
</dbReference>
<evidence type="ECO:0000313" key="15">
    <source>
        <dbReference type="Proteomes" id="UP000001593"/>
    </source>
</evidence>
<dbReference type="PANTHER" id="PTHR45963">
    <property type="entry name" value="RE52028P"/>
    <property type="match status" value="1"/>
</dbReference>
<protein>
    <recommendedName>
        <fullName evidence="5">Sorting nexin-3</fullName>
    </recommendedName>
</protein>
<evidence type="ECO:0000256" key="6">
    <source>
        <dbReference type="ARBA" id="ARBA00022448"/>
    </source>
</evidence>
<dbReference type="PANTHER" id="PTHR45963:SF2">
    <property type="entry name" value="RE52028P"/>
    <property type="match status" value="1"/>
</dbReference>
<reference evidence="14 15" key="1">
    <citation type="journal article" date="2007" name="Science">
        <title>Sea anemone genome reveals ancestral eumetazoan gene repertoire and genomic organization.</title>
        <authorList>
            <person name="Putnam N.H."/>
            <person name="Srivastava M."/>
            <person name="Hellsten U."/>
            <person name="Dirks B."/>
            <person name="Chapman J."/>
            <person name="Salamov A."/>
            <person name="Terry A."/>
            <person name="Shapiro H."/>
            <person name="Lindquist E."/>
            <person name="Kapitonov V.V."/>
            <person name="Jurka J."/>
            <person name="Genikhovich G."/>
            <person name="Grigoriev I.V."/>
            <person name="Lucas S.M."/>
            <person name="Steele R.E."/>
            <person name="Finnerty J.R."/>
            <person name="Technau U."/>
            <person name="Martindale M.Q."/>
            <person name="Rokhsar D.S."/>
        </authorList>
    </citation>
    <scope>NUCLEOTIDE SEQUENCE [LARGE SCALE GENOMIC DNA]</scope>
    <source>
        <strain evidence="15">CH2 X CH6</strain>
    </source>
</reference>
<gene>
    <name evidence="14" type="ORF">NEMVEDRAFT_v1g244990</name>
</gene>
<dbReference type="STRING" id="45351.A7SFV3"/>
<keyword evidence="7" id="KW-0963">Cytoplasm</keyword>
<dbReference type="GO" id="GO:0000139">
    <property type="term" value="C:Golgi membrane"/>
    <property type="evidence" value="ECO:0007669"/>
    <property type="project" value="UniProtKB-SubCell"/>
</dbReference>
<proteinExistence type="inferred from homology"/>
<feature type="domain" description="PX" evidence="13">
    <location>
        <begin position="14"/>
        <end position="131"/>
    </location>
</feature>
<dbReference type="eggNOG" id="KOG2527">
    <property type="taxonomic scope" value="Eukaryota"/>
</dbReference>
<name>A7SFV3_NEMVE</name>
<evidence type="ECO:0000256" key="10">
    <source>
        <dbReference type="ARBA" id="ARBA00023121"/>
    </source>
</evidence>
<dbReference type="EMBL" id="DS469647">
    <property type="protein sequence ID" value="EDO37393.1"/>
    <property type="molecule type" value="Genomic_DNA"/>
</dbReference>
<dbReference type="Gene3D" id="3.30.1520.10">
    <property type="entry name" value="Phox-like domain"/>
    <property type="match status" value="1"/>
</dbReference>
<evidence type="ECO:0000313" key="14">
    <source>
        <dbReference type="EMBL" id="EDO37393.1"/>
    </source>
</evidence>
<evidence type="ECO:0000256" key="8">
    <source>
        <dbReference type="ARBA" id="ARBA00022927"/>
    </source>
</evidence>
<evidence type="ECO:0000259" key="13">
    <source>
        <dbReference type="PROSITE" id="PS50195"/>
    </source>
</evidence>
<dbReference type="KEGG" id="nve:5508913"/>
<evidence type="ECO:0000256" key="2">
    <source>
        <dbReference type="ARBA" id="ARBA00004255"/>
    </source>
</evidence>
<dbReference type="GO" id="GO:0034499">
    <property type="term" value="P:late endosome to Golgi transport"/>
    <property type="evidence" value="ECO:0000318"/>
    <property type="project" value="GO_Central"/>
</dbReference>
<dbReference type="GO" id="GO:0030904">
    <property type="term" value="C:retromer complex"/>
    <property type="evidence" value="ECO:0000318"/>
    <property type="project" value="GO_Central"/>
</dbReference>
<dbReference type="OMA" id="NDIMMST"/>
<keyword evidence="15" id="KW-1185">Reference proteome</keyword>
<dbReference type="PROSITE" id="PS50195">
    <property type="entry name" value="PX"/>
    <property type="match status" value="1"/>
</dbReference>
<comment type="subcellular location">
    <subcellularLocation>
        <location evidence="3">Cytoplasm</location>
    </subcellularLocation>
    <subcellularLocation>
        <location evidence="2">Golgi apparatus membrane</location>
        <topology evidence="2">Peripheral membrane protein</topology>
        <orientation evidence="2">Cytoplasmic side</orientation>
    </subcellularLocation>
    <subcellularLocation>
        <location evidence="1">Prevacuolar compartment membrane</location>
        <topology evidence="1">Peripheral membrane protein</topology>
        <orientation evidence="1">Cytoplasmic side</orientation>
    </subcellularLocation>
</comment>
<comment type="function">
    <text evidence="12">Required for retention of late Golgi membrane proteins. Component of the retrieval machinery that functions by direct interaction with the cytosolic tails of certain TGN membrane proteins during the sorting/budding process at the prevacuolar compartment. Binds phosphatidylinositol 3-phosphate (PtdIns(P3)).</text>
</comment>
<dbReference type="InterPro" id="IPR051074">
    <property type="entry name" value="Sorting_Nexin"/>
</dbReference>
<evidence type="ECO:0000256" key="5">
    <source>
        <dbReference type="ARBA" id="ARBA00020436"/>
    </source>
</evidence>
<evidence type="ECO:0000256" key="3">
    <source>
        <dbReference type="ARBA" id="ARBA00004496"/>
    </source>
</evidence>
<evidence type="ECO:0000256" key="1">
    <source>
        <dbReference type="ARBA" id="ARBA00004179"/>
    </source>
</evidence>
<sequence>MIRDYVRSGGNNTYVDVEVKFPRTHVHEGKALYTDYEVEVKTNHPCFPLFHSNTRRRYSEFAWLRSRLGLHDFILIRTPSLPRKQLIGRFKEGFLCERQAGLQKFMNRVVETSIYLQEPVLQLFLQTNLKPKDMDHYLKTRNSAAIRSLIAMLNRKPVKKEEQKTTISSPCYDFPLTKKLEKSLISGRGWSCQYGEVQSLGSETEDGDETGHMATLNAEVLPGGRLTLPTIPGSMEDMYYTNNTMAIDTLTVAPCHKEQQERRASWHGTSTDYVDFLLDDYDVIPMEEMMQVVDQNHSEAAELGYLDLTTTLDSLYSQSAEQMAFDY</sequence>
<organism evidence="14 15">
    <name type="scientific">Nematostella vectensis</name>
    <name type="common">Starlet sea anemone</name>
    <dbReference type="NCBI Taxonomy" id="45351"/>
    <lineage>
        <taxon>Eukaryota</taxon>
        <taxon>Metazoa</taxon>
        <taxon>Cnidaria</taxon>
        <taxon>Anthozoa</taxon>
        <taxon>Hexacorallia</taxon>
        <taxon>Actiniaria</taxon>
        <taxon>Edwardsiidae</taxon>
        <taxon>Nematostella</taxon>
    </lineage>
</organism>
<dbReference type="InterPro" id="IPR001683">
    <property type="entry name" value="PX_dom"/>
</dbReference>
<dbReference type="AlphaFoldDB" id="A7SFV3"/>
<dbReference type="InParanoid" id="A7SFV3"/>
<accession>A7SFV3</accession>
<dbReference type="SUPFAM" id="SSF64268">
    <property type="entry name" value="PX domain"/>
    <property type="match status" value="1"/>
</dbReference>
<dbReference type="PhylomeDB" id="A7SFV3"/>
<keyword evidence="10" id="KW-0446">Lipid-binding</keyword>
<evidence type="ECO:0000256" key="12">
    <source>
        <dbReference type="ARBA" id="ARBA00025533"/>
    </source>
</evidence>
<dbReference type="GO" id="GO:0031901">
    <property type="term" value="C:early endosome membrane"/>
    <property type="evidence" value="ECO:0000318"/>
    <property type="project" value="GO_Central"/>
</dbReference>
<dbReference type="OrthoDB" id="5227681at2759"/>